<organism evidence="1 2">
    <name type="scientific">Amycolatopsis sacchari</name>
    <dbReference type="NCBI Taxonomy" id="115433"/>
    <lineage>
        <taxon>Bacteria</taxon>
        <taxon>Bacillati</taxon>
        <taxon>Actinomycetota</taxon>
        <taxon>Actinomycetes</taxon>
        <taxon>Pseudonocardiales</taxon>
        <taxon>Pseudonocardiaceae</taxon>
        <taxon>Amycolatopsis</taxon>
    </lineage>
</organism>
<dbReference type="OrthoDB" id="3622442at2"/>
<evidence type="ECO:0000313" key="1">
    <source>
        <dbReference type="EMBL" id="SFJ24555.1"/>
    </source>
</evidence>
<proteinExistence type="predicted"/>
<reference evidence="1 2" key="1">
    <citation type="submission" date="2016-10" db="EMBL/GenBank/DDBJ databases">
        <authorList>
            <person name="de Groot N.N."/>
        </authorList>
    </citation>
    <scope>NUCLEOTIDE SEQUENCE [LARGE SCALE GENOMIC DNA]</scope>
    <source>
        <strain evidence="1 2">DSM 44468</strain>
    </source>
</reference>
<name>A0A1I3PT01_9PSEU</name>
<dbReference type="EMBL" id="FORP01000004">
    <property type="protein sequence ID" value="SFJ24555.1"/>
    <property type="molecule type" value="Genomic_DNA"/>
</dbReference>
<keyword evidence="2" id="KW-1185">Reference proteome</keyword>
<protein>
    <recommendedName>
        <fullName evidence="3">Anti-sigma regulatory factor (Ser/Thr protein kinase)</fullName>
    </recommendedName>
</protein>
<evidence type="ECO:0008006" key="3">
    <source>
        <dbReference type="Google" id="ProtNLM"/>
    </source>
</evidence>
<evidence type="ECO:0000313" key="2">
    <source>
        <dbReference type="Proteomes" id="UP000199025"/>
    </source>
</evidence>
<dbReference type="Proteomes" id="UP000199025">
    <property type="component" value="Unassembled WGS sequence"/>
</dbReference>
<dbReference type="AlphaFoldDB" id="A0A1I3PT01"/>
<sequence length="147" mass="16044">MSLERPCGEQIVWRRVRGFADLGRLRNAICGLLFDCAAQTVVSVLSFVDELCGAPEADKFPIEVCLVRGTDPHYLRIDVEGPQLVPPTRPGFMDGHGPQGSAGWGVVYREEGMSVWAYLTLPSPSAARQAPPWSRLAVCLPPNPTLN</sequence>
<accession>A0A1I3PT01</accession>
<gene>
    <name evidence="1" type="ORF">SAMN05421835_10431</name>
</gene>
<dbReference type="RefSeq" id="WP_091505254.1">
    <property type="nucleotide sequence ID" value="NZ_CBDQZW010000040.1"/>
</dbReference>